<keyword evidence="4 7" id="KW-1133">Transmembrane helix</keyword>
<evidence type="ECO:0000256" key="2">
    <source>
        <dbReference type="ARBA" id="ARBA00022475"/>
    </source>
</evidence>
<evidence type="ECO:0000256" key="5">
    <source>
        <dbReference type="ARBA" id="ARBA00023136"/>
    </source>
</evidence>
<dbReference type="Proteomes" id="UP000321820">
    <property type="component" value="Chromosome"/>
</dbReference>
<feature type="domain" description="MacB-like periplasmic core" evidence="9">
    <location>
        <begin position="27"/>
        <end position="253"/>
    </location>
</feature>
<evidence type="ECO:0000256" key="4">
    <source>
        <dbReference type="ARBA" id="ARBA00022989"/>
    </source>
</evidence>
<evidence type="ECO:0000259" key="9">
    <source>
        <dbReference type="Pfam" id="PF12704"/>
    </source>
</evidence>
<keyword evidence="5 7" id="KW-0472">Membrane</keyword>
<feature type="transmembrane region" description="Helical" evidence="7">
    <location>
        <begin position="439"/>
        <end position="463"/>
    </location>
</feature>
<dbReference type="PANTHER" id="PTHR30572:SF4">
    <property type="entry name" value="ABC TRANSPORTER PERMEASE YTRF"/>
    <property type="match status" value="1"/>
</dbReference>
<dbReference type="InterPro" id="IPR050250">
    <property type="entry name" value="Macrolide_Exporter_MacB"/>
</dbReference>
<keyword evidence="11" id="KW-1185">Reference proteome</keyword>
<dbReference type="InterPro" id="IPR025857">
    <property type="entry name" value="MacB_PCD"/>
</dbReference>
<name>A0A5B9EB48_9BACT</name>
<reference evidence="10 11" key="1">
    <citation type="submission" date="2019-08" db="EMBL/GenBank/DDBJ databases">
        <title>Complete genome sequence of Terriglobus albidus strain ORNL.</title>
        <authorList>
            <person name="Podar M."/>
        </authorList>
    </citation>
    <scope>NUCLEOTIDE SEQUENCE [LARGE SCALE GENOMIC DNA]</scope>
    <source>
        <strain evidence="10 11">ORNL</strain>
    </source>
</reference>
<comment type="subcellular location">
    <subcellularLocation>
        <location evidence="1">Cell membrane</location>
        <topology evidence="1">Multi-pass membrane protein</topology>
    </subcellularLocation>
</comment>
<accession>A0A5B9EB48</accession>
<organism evidence="10 11">
    <name type="scientific">Terriglobus albidus</name>
    <dbReference type="NCBI Taxonomy" id="1592106"/>
    <lineage>
        <taxon>Bacteria</taxon>
        <taxon>Pseudomonadati</taxon>
        <taxon>Acidobacteriota</taxon>
        <taxon>Terriglobia</taxon>
        <taxon>Terriglobales</taxon>
        <taxon>Acidobacteriaceae</taxon>
        <taxon>Terriglobus</taxon>
    </lineage>
</organism>
<dbReference type="Pfam" id="PF12704">
    <property type="entry name" value="MacB_PCD"/>
    <property type="match status" value="2"/>
</dbReference>
<dbReference type="InterPro" id="IPR003838">
    <property type="entry name" value="ABC3_permease_C"/>
</dbReference>
<evidence type="ECO:0000259" key="8">
    <source>
        <dbReference type="Pfam" id="PF02687"/>
    </source>
</evidence>
<feature type="transmembrane region" description="Helical" evidence="7">
    <location>
        <begin position="794"/>
        <end position="818"/>
    </location>
</feature>
<gene>
    <name evidence="10" type="ORF">FTW19_13855</name>
</gene>
<feature type="transmembrane region" description="Helical" evidence="7">
    <location>
        <begin position="295"/>
        <end position="319"/>
    </location>
</feature>
<feature type="domain" description="MacB-like periplasmic core" evidence="9">
    <location>
        <begin position="457"/>
        <end position="670"/>
    </location>
</feature>
<evidence type="ECO:0000313" key="11">
    <source>
        <dbReference type="Proteomes" id="UP000321820"/>
    </source>
</evidence>
<evidence type="ECO:0000256" key="7">
    <source>
        <dbReference type="SAM" id="Phobius"/>
    </source>
</evidence>
<dbReference type="OrthoDB" id="99516at2"/>
<feature type="domain" description="ABC3 transporter permease C-terminal" evidence="8">
    <location>
        <begin position="302"/>
        <end position="413"/>
    </location>
</feature>
<evidence type="ECO:0000256" key="6">
    <source>
        <dbReference type="ARBA" id="ARBA00038076"/>
    </source>
</evidence>
<feature type="domain" description="ABC3 transporter permease C-terminal" evidence="8">
    <location>
        <begin position="707"/>
        <end position="827"/>
    </location>
</feature>
<sequence length="838" mass="88591">MLGLPLITLGQDLRFALRQLRRAPGFTATAIGTLGLAMGATLTMAGIANSTLLAPLPYPESDRLVGVAFTFPQERPNNEQTGSAADFLSAHAKSFSSMGLTEDSAGGANLWIDEAGSGRAVQVGSQKVTRGYFPALGVQPQLGRNFSEAEDRPGGPKVVLLSERLWRSAFAGSTDVVGRVVHVNGESYTVTGVMQPSPKDQGYSAPGVGINVDLWLPMQLSPKDPGYGGDNYTMVARLKQGVTLSAAQQELNALKEPFYQENPQYRAWTTRSKLLHDFKLWPLKDVEVSHLQSSVLALTGAVLAVLLAACLNLAGLMTARGLRRGRELAVRSSLGATRTGLLRLLLSESVLIATAGIALGMLLSRLMVPALTAASPIAIPTIETDLPLLTLLVGLLLGTLTVAFSLLPAMRVLQGDKMDALRNGHVVGTTKEKATLEKVLVVAQVAVATVLLAVSSLMMGSFLKLRSTDTGFKPQQLVIAQVTLKGDGYAKTEPTTQFIEEVMRRLGEYPGVTSVAAINGLPLDRGLNAGVGPADRPELRKVGELRLITPGYIPTMGIPLAMGRDLSESDGANAVKVVLISATAAKHWWPNRSAIGEQVNMGGKKPDLRTVVGIVGDVHTNSLADLPRPVVYVPFSQAGDGLTKVVNGWFPTTFTVRMATHQDSAKILAQAVSAADPTIPVARVKTMQAMIDSTMKAPRFFSWMAAAFAGFALLLTAIGLFGLLSYQVSLRLREIGVRLAVGASRGQVLRLFLGRGLALTATGLVLGIAASFALPQLIGSLMEDFVYSNSTSPTALLSSTSVAMAVTGAGMVMAALAASYLPARRAALTEPTTILRAE</sequence>
<keyword evidence="2" id="KW-1003">Cell membrane</keyword>
<dbReference type="GO" id="GO:0022857">
    <property type="term" value="F:transmembrane transporter activity"/>
    <property type="evidence" value="ECO:0007669"/>
    <property type="project" value="TreeGrafter"/>
</dbReference>
<dbReference type="RefSeq" id="WP_147648187.1">
    <property type="nucleotide sequence ID" value="NZ_CP042806.1"/>
</dbReference>
<dbReference type="InterPro" id="IPR017800">
    <property type="entry name" value="ADOP"/>
</dbReference>
<proteinExistence type="inferred from homology"/>
<keyword evidence="3 7" id="KW-0812">Transmembrane</keyword>
<evidence type="ECO:0000256" key="3">
    <source>
        <dbReference type="ARBA" id="ARBA00022692"/>
    </source>
</evidence>
<protein>
    <submittedName>
        <fullName evidence="10">ABC transporter permease</fullName>
    </submittedName>
</protein>
<dbReference type="GO" id="GO:0005886">
    <property type="term" value="C:plasma membrane"/>
    <property type="evidence" value="ECO:0007669"/>
    <property type="project" value="UniProtKB-SubCell"/>
</dbReference>
<evidence type="ECO:0000313" key="10">
    <source>
        <dbReference type="EMBL" id="QEE28989.1"/>
    </source>
</evidence>
<evidence type="ECO:0000256" key="1">
    <source>
        <dbReference type="ARBA" id="ARBA00004651"/>
    </source>
</evidence>
<feature type="transmembrane region" description="Helical" evidence="7">
    <location>
        <begin position="700"/>
        <end position="724"/>
    </location>
</feature>
<feature type="transmembrane region" description="Helical" evidence="7">
    <location>
        <begin position="752"/>
        <end position="774"/>
    </location>
</feature>
<feature type="transmembrane region" description="Helical" evidence="7">
    <location>
        <begin position="388"/>
        <end position="409"/>
    </location>
</feature>
<comment type="similarity">
    <text evidence="6">Belongs to the ABC-4 integral membrane protein family.</text>
</comment>
<dbReference type="AlphaFoldDB" id="A0A5B9EB48"/>
<dbReference type="KEGG" id="talb:FTW19_13855"/>
<dbReference type="EMBL" id="CP042806">
    <property type="protein sequence ID" value="QEE28989.1"/>
    <property type="molecule type" value="Genomic_DNA"/>
</dbReference>
<dbReference type="NCBIfam" id="TIGR03434">
    <property type="entry name" value="ADOP"/>
    <property type="match status" value="1"/>
</dbReference>
<dbReference type="Pfam" id="PF02687">
    <property type="entry name" value="FtsX"/>
    <property type="match status" value="2"/>
</dbReference>
<feature type="transmembrane region" description="Helical" evidence="7">
    <location>
        <begin position="340"/>
        <end position="368"/>
    </location>
</feature>
<dbReference type="PANTHER" id="PTHR30572">
    <property type="entry name" value="MEMBRANE COMPONENT OF TRANSPORTER-RELATED"/>
    <property type="match status" value="1"/>
</dbReference>